<accession>A0A8K1FG83</accession>
<dbReference type="PANTHER" id="PTHR34876:SF4">
    <property type="entry name" value="1,4-BETA-D-GLUCAN CELLOBIOHYDROLASE C-RELATED"/>
    <property type="match status" value="1"/>
</dbReference>
<feature type="signal peptide" evidence="2">
    <location>
        <begin position="1"/>
        <end position="21"/>
    </location>
</feature>
<dbReference type="Gene3D" id="3.20.20.40">
    <property type="entry name" value="1, 4-beta cellobiohydrolase"/>
    <property type="match status" value="1"/>
</dbReference>
<sequence>MRLDVVLSALMTALLASSVNAMAFCSAYRGGYNYETAKTTYPELADRINTVQDQGLTPWYTDNSPKDSLEKVITNLSSKCGTNTKIPMVVYGIPNKDCEAGYSNLGFNKNFDDYKAFIQRLNKEFPNQHMIYIVEPDALGLLVNGGCAVKHEYKKYVQYVLETLSTNPNAELYLDIGSWIISGNPDAAAKVVNEVWPKNSKLKGISLNVSNYKKTDDMLALCDQFATRTGRKDMKCIVDTSRNYRETPNGQWCNVKGAGLGVPPTQNTGKARAAYYMWVKTPGLSDGECTHENREQSMLGPRAGNFFKEYFEMLWKNGYLADKKATPSPPPKPAKPTETPAPEPSTAKPTETPAPSSAEPTSAPEPSTSSPAVAKTTMTTDSYVYCGTHPDKLALNAWCKQNCPSFCPEDLCQLNSCN</sequence>
<dbReference type="AlphaFoldDB" id="A0A8K1FG83"/>
<dbReference type="EMBL" id="SPLM01000076">
    <property type="protein sequence ID" value="TMW61366.1"/>
    <property type="molecule type" value="Genomic_DNA"/>
</dbReference>
<evidence type="ECO:0000313" key="3">
    <source>
        <dbReference type="EMBL" id="TMW61366.1"/>
    </source>
</evidence>
<feature type="compositionally biased region" description="Low complexity" evidence="1">
    <location>
        <begin position="344"/>
        <end position="372"/>
    </location>
</feature>
<dbReference type="GO" id="GO:0030245">
    <property type="term" value="P:cellulose catabolic process"/>
    <property type="evidence" value="ECO:0007669"/>
    <property type="project" value="InterPro"/>
</dbReference>
<proteinExistence type="predicted"/>
<dbReference type="OrthoDB" id="64893at2759"/>
<keyword evidence="2" id="KW-0732">Signal</keyword>
<evidence type="ECO:0000256" key="2">
    <source>
        <dbReference type="SAM" id="SignalP"/>
    </source>
</evidence>
<dbReference type="Proteomes" id="UP000794436">
    <property type="component" value="Unassembled WGS sequence"/>
</dbReference>
<dbReference type="InterPro" id="IPR036434">
    <property type="entry name" value="Beta_cellobiohydrolase_sf"/>
</dbReference>
<gene>
    <name evidence="3" type="ORF">Poli38472_012557</name>
</gene>
<organism evidence="3 4">
    <name type="scientific">Pythium oligandrum</name>
    <name type="common">Mycoparasitic fungus</name>
    <dbReference type="NCBI Taxonomy" id="41045"/>
    <lineage>
        <taxon>Eukaryota</taxon>
        <taxon>Sar</taxon>
        <taxon>Stramenopiles</taxon>
        <taxon>Oomycota</taxon>
        <taxon>Peronosporomycetes</taxon>
        <taxon>Pythiales</taxon>
        <taxon>Pythiaceae</taxon>
        <taxon>Pythium</taxon>
    </lineage>
</organism>
<protein>
    <recommendedName>
        <fullName evidence="5">Glucanase</fullName>
    </recommendedName>
</protein>
<keyword evidence="4" id="KW-1185">Reference proteome</keyword>
<comment type="caution">
    <text evidence="3">The sequence shown here is derived from an EMBL/GenBank/DDBJ whole genome shotgun (WGS) entry which is preliminary data.</text>
</comment>
<dbReference type="Pfam" id="PF01341">
    <property type="entry name" value="Glyco_hydro_6"/>
    <property type="match status" value="1"/>
</dbReference>
<reference evidence="3" key="1">
    <citation type="submission" date="2019-03" db="EMBL/GenBank/DDBJ databases">
        <title>Long read genome sequence of the mycoparasitic Pythium oligandrum ATCC 38472 isolated from sugarbeet rhizosphere.</title>
        <authorList>
            <person name="Gaulin E."/>
        </authorList>
    </citation>
    <scope>NUCLEOTIDE SEQUENCE</scope>
    <source>
        <strain evidence="3">ATCC 38472_TT</strain>
    </source>
</reference>
<evidence type="ECO:0000256" key="1">
    <source>
        <dbReference type="SAM" id="MobiDB-lite"/>
    </source>
</evidence>
<dbReference type="InterPro" id="IPR016288">
    <property type="entry name" value="Beta_cellobiohydrolase"/>
</dbReference>
<dbReference type="PRINTS" id="PR00733">
    <property type="entry name" value="GLHYDRLASE6"/>
</dbReference>
<evidence type="ECO:0000313" key="4">
    <source>
        <dbReference type="Proteomes" id="UP000794436"/>
    </source>
</evidence>
<dbReference type="GO" id="GO:0004553">
    <property type="term" value="F:hydrolase activity, hydrolyzing O-glycosyl compounds"/>
    <property type="evidence" value="ECO:0007669"/>
    <property type="project" value="InterPro"/>
</dbReference>
<feature type="chain" id="PRO_5035461486" description="Glucanase" evidence="2">
    <location>
        <begin position="22"/>
        <end position="418"/>
    </location>
</feature>
<feature type="region of interest" description="Disordered" evidence="1">
    <location>
        <begin position="322"/>
        <end position="373"/>
    </location>
</feature>
<feature type="compositionally biased region" description="Pro residues" evidence="1">
    <location>
        <begin position="327"/>
        <end position="343"/>
    </location>
</feature>
<dbReference type="SUPFAM" id="SSF51989">
    <property type="entry name" value="Glycosyl hydrolases family 6, cellulases"/>
    <property type="match status" value="1"/>
</dbReference>
<dbReference type="PANTHER" id="PTHR34876">
    <property type="match status" value="1"/>
</dbReference>
<name>A0A8K1FG83_PYTOL</name>
<evidence type="ECO:0008006" key="5">
    <source>
        <dbReference type="Google" id="ProtNLM"/>
    </source>
</evidence>